<evidence type="ECO:0000259" key="11">
    <source>
        <dbReference type="Pfam" id="PF02767"/>
    </source>
</evidence>
<accession>A0A1J4TA88</accession>
<dbReference type="GO" id="GO:0003887">
    <property type="term" value="F:DNA-directed DNA polymerase activity"/>
    <property type="evidence" value="ECO:0007669"/>
    <property type="project" value="UniProtKB-UniRule"/>
</dbReference>
<name>A0A1J4TA88_9BACT</name>
<evidence type="ECO:0000256" key="6">
    <source>
        <dbReference type="ARBA" id="ARBA00022705"/>
    </source>
</evidence>
<dbReference type="SMART" id="SM00480">
    <property type="entry name" value="POL3Bc"/>
    <property type="match status" value="1"/>
</dbReference>
<gene>
    <name evidence="13" type="ORF">AUJ35_00595</name>
</gene>
<proteinExistence type="inferred from homology"/>
<comment type="caution">
    <text evidence="13">The sequence shown here is derived from an EMBL/GenBank/DDBJ whole genome shotgun (WGS) entry which is preliminary data.</text>
</comment>
<dbReference type="PANTHER" id="PTHR30478:SF0">
    <property type="entry name" value="BETA SLIDING CLAMP"/>
    <property type="match status" value="1"/>
</dbReference>
<keyword evidence="3 9" id="KW-0963">Cytoplasm</keyword>
<reference evidence="13 14" key="1">
    <citation type="journal article" date="2016" name="Environ. Microbiol.">
        <title>Genomic resolution of a cold subsurface aquifer community provides metabolic insights for novel microbes adapted to high CO concentrations.</title>
        <authorList>
            <person name="Probst A.J."/>
            <person name="Castelle C.J."/>
            <person name="Singh A."/>
            <person name="Brown C.T."/>
            <person name="Anantharaman K."/>
            <person name="Sharon I."/>
            <person name="Hug L.A."/>
            <person name="Burstein D."/>
            <person name="Emerson J.B."/>
            <person name="Thomas B.C."/>
            <person name="Banfield J.F."/>
        </authorList>
    </citation>
    <scope>NUCLEOTIDE SEQUENCE [LARGE SCALE GENOMIC DNA]</scope>
    <source>
        <strain evidence="13">CG1_02_41_21</strain>
    </source>
</reference>
<dbReference type="EMBL" id="MNUV01000011">
    <property type="protein sequence ID" value="OIO08249.1"/>
    <property type="molecule type" value="Genomic_DNA"/>
</dbReference>
<sequence>MTFISLQENLKQGLAIVSRVVSKNINLPILNNILFKVNKSNIELVATNLEMGITHQVRGKIDSEGEFTVDSKVITDYINLLPGDKVECEQDRMEIKIKCQNYKTKIHVQEASDFPLIPKVDKENFYSILADDLRNALGEVIFAVTNNETRLELSGVLLTFTKDNLTLVGTDSYRLAEKKIKIKSNYENPNNKVIIPARTLQELIRVLSGFKDDDRLEGAGEIKICLSDNQVLFIFGSTELVSRLINGSYPDYQQIIPLNYKTRVLINKNELMRAIKASAIFSKAGVNDVALDFRAETGKITISSASSQVGESSVELNSEIEGDNNEIIINYRYFLDGLNNISSDMVKLDLVNSGTPCVLRPEKSDDYLYIVMPIRQ</sequence>
<dbReference type="GO" id="GO:0005737">
    <property type="term" value="C:cytoplasm"/>
    <property type="evidence" value="ECO:0007669"/>
    <property type="project" value="UniProtKB-SubCell"/>
</dbReference>
<feature type="domain" description="DNA polymerase III beta sliding clamp N-terminal" evidence="10">
    <location>
        <begin position="1"/>
        <end position="118"/>
    </location>
</feature>
<dbReference type="CDD" id="cd00140">
    <property type="entry name" value="beta_clamp"/>
    <property type="match status" value="1"/>
</dbReference>
<dbReference type="AlphaFoldDB" id="A0A1J4TA88"/>
<evidence type="ECO:0000256" key="4">
    <source>
        <dbReference type="ARBA" id="ARBA00022679"/>
    </source>
</evidence>
<dbReference type="PANTHER" id="PTHR30478">
    <property type="entry name" value="DNA POLYMERASE III SUBUNIT BETA"/>
    <property type="match status" value="1"/>
</dbReference>
<dbReference type="InterPro" id="IPR046938">
    <property type="entry name" value="DNA_clamp_sf"/>
</dbReference>
<comment type="function">
    <text evidence="9">Confers DNA tethering and processivity to DNA polymerases and other proteins. Acts as a clamp, forming a ring around DNA (a reaction catalyzed by the clamp-loading complex) which diffuses in an ATP-independent manner freely and bidirectionally along dsDNA. Initially characterized for its ability to contact the catalytic subunit of DNA polymerase III (Pol III), a complex, multichain enzyme responsible for most of the replicative synthesis in bacteria; Pol III exhibits 3'-5' exonuclease proofreading activity. The beta chain is required for initiation of replication as well as for processivity of DNA replication.</text>
</comment>
<evidence type="ECO:0000313" key="14">
    <source>
        <dbReference type="Proteomes" id="UP000182860"/>
    </source>
</evidence>
<dbReference type="InterPro" id="IPR001001">
    <property type="entry name" value="DNA_polIII_beta"/>
</dbReference>
<evidence type="ECO:0000256" key="9">
    <source>
        <dbReference type="PIRNR" id="PIRNR000804"/>
    </source>
</evidence>
<evidence type="ECO:0000256" key="8">
    <source>
        <dbReference type="ARBA" id="ARBA00023125"/>
    </source>
</evidence>
<evidence type="ECO:0000256" key="2">
    <source>
        <dbReference type="ARBA" id="ARBA00010752"/>
    </source>
</evidence>
<dbReference type="GO" id="GO:0003677">
    <property type="term" value="F:DNA binding"/>
    <property type="evidence" value="ECO:0007669"/>
    <property type="project" value="UniProtKB-UniRule"/>
</dbReference>
<evidence type="ECO:0000259" key="10">
    <source>
        <dbReference type="Pfam" id="PF00712"/>
    </source>
</evidence>
<dbReference type="Proteomes" id="UP000182860">
    <property type="component" value="Unassembled WGS sequence"/>
</dbReference>
<dbReference type="GO" id="GO:0008408">
    <property type="term" value="F:3'-5' exonuclease activity"/>
    <property type="evidence" value="ECO:0007669"/>
    <property type="project" value="InterPro"/>
</dbReference>
<dbReference type="GO" id="GO:0009360">
    <property type="term" value="C:DNA polymerase III complex"/>
    <property type="evidence" value="ECO:0007669"/>
    <property type="project" value="InterPro"/>
</dbReference>
<dbReference type="Pfam" id="PF02768">
    <property type="entry name" value="DNA_pol3_beta_3"/>
    <property type="match status" value="1"/>
</dbReference>
<evidence type="ECO:0000256" key="1">
    <source>
        <dbReference type="ARBA" id="ARBA00004496"/>
    </source>
</evidence>
<keyword evidence="6 9" id="KW-0235">DNA replication</keyword>
<dbReference type="InterPro" id="IPR022634">
    <property type="entry name" value="DNA_polIII_beta_N"/>
</dbReference>
<dbReference type="PIRSF" id="PIRSF000804">
    <property type="entry name" value="DNA_pol_III_b"/>
    <property type="match status" value="1"/>
</dbReference>
<dbReference type="NCBIfam" id="TIGR00663">
    <property type="entry name" value="dnan"/>
    <property type="match status" value="1"/>
</dbReference>
<evidence type="ECO:0000256" key="3">
    <source>
        <dbReference type="ARBA" id="ARBA00022490"/>
    </source>
</evidence>
<dbReference type="Gene3D" id="3.70.10.10">
    <property type="match status" value="1"/>
</dbReference>
<dbReference type="SUPFAM" id="SSF55979">
    <property type="entry name" value="DNA clamp"/>
    <property type="match status" value="3"/>
</dbReference>
<keyword evidence="7 9" id="KW-0239">DNA-directed DNA polymerase</keyword>
<evidence type="ECO:0000313" key="13">
    <source>
        <dbReference type="EMBL" id="OIO08249.1"/>
    </source>
</evidence>
<dbReference type="InterPro" id="IPR022635">
    <property type="entry name" value="DNA_polIII_beta_C"/>
</dbReference>
<organism evidence="13 14">
    <name type="scientific">Candidatus Falkowbacteria bacterium CG1_02_41_21</name>
    <dbReference type="NCBI Taxonomy" id="1805147"/>
    <lineage>
        <taxon>Bacteria</taxon>
        <taxon>Candidatus Falkowiibacteriota</taxon>
    </lineage>
</organism>
<comment type="subcellular location">
    <subcellularLocation>
        <location evidence="1 9">Cytoplasm</location>
    </subcellularLocation>
</comment>
<keyword evidence="4 9" id="KW-0808">Transferase</keyword>
<dbReference type="InterPro" id="IPR022637">
    <property type="entry name" value="DNA_polIII_beta_cen"/>
</dbReference>
<evidence type="ECO:0000256" key="7">
    <source>
        <dbReference type="ARBA" id="ARBA00022932"/>
    </source>
</evidence>
<dbReference type="Pfam" id="PF00712">
    <property type="entry name" value="DNA_pol3_beta"/>
    <property type="match status" value="1"/>
</dbReference>
<evidence type="ECO:0000256" key="5">
    <source>
        <dbReference type="ARBA" id="ARBA00022695"/>
    </source>
</evidence>
<dbReference type="GO" id="GO:0006271">
    <property type="term" value="P:DNA strand elongation involved in DNA replication"/>
    <property type="evidence" value="ECO:0007669"/>
    <property type="project" value="TreeGrafter"/>
</dbReference>
<comment type="subunit">
    <text evidence="9">Forms a ring-shaped head-to-tail homodimer around DNA.</text>
</comment>
<feature type="domain" description="DNA polymerase III beta sliding clamp C-terminal" evidence="12">
    <location>
        <begin position="254"/>
        <end position="375"/>
    </location>
</feature>
<protein>
    <recommendedName>
        <fullName evidence="9">Beta sliding clamp</fullName>
    </recommendedName>
</protein>
<keyword evidence="8" id="KW-0238">DNA-binding</keyword>
<dbReference type="Gene3D" id="3.10.150.10">
    <property type="entry name" value="DNA Polymerase III, subunit A, domain 2"/>
    <property type="match status" value="1"/>
</dbReference>
<feature type="domain" description="DNA polymerase III beta sliding clamp central" evidence="11">
    <location>
        <begin position="130"/>
        <end position="251"/>
    </location>
</feature>
<evidence type="ECO:0000259" key="12">
    <source>
        <dbReference type="Pfam" id="PF02768"/>
    </source>
</evidence>
<dbReference type="Pfam" id="PF02767">
    <property type="entry name" value="DNA_pol3_beta_2"/>
    <property type="match status" value="1"/>
</dbReference>
<comment type="similarity">
    <text evidence="2 9">Belongs to the beta sliding clamp family.</text>
</comment>
<keyword evidence="5 9" id="KW-0548">Nucleotidyltransferase</keyword>